<dbReference type="EMBL" id="DQAY01000200">
    <property type="protein sequence ID" value="HCO27476.1"/>
    <property type="molecule type" value="Genomic_DNA"/>
</dbReference>
<protein>
    <submittedName>
        <fullName evidence="1">Uncharacterized protein</fullName>
    </submittedName>
</protein>
<organism evidence="1 2">
    <name type="scientific">Gimesia maris</name>
    <dbReference type="NCBI Taxonomy" id="122"/>
    <lineage>
        <taxon>Bacteria</taxon>
        <taxon>Pseudomonadati</taxon>
        <taxon>Planctomycetota</taxon>
        <taxon>Planctomycetia</taxon>
        <taxon>Planctomycetales</taxon>
        <taxon>Planctomycetaceae</taxon>
        <taxon>Gimesia</taxon>
    </lineage>
</organism>
<accession>A0A3D3RFS1</accession>
<evidence type="ECO:0000313" key="1">
    <source>
        <dbReference type="EMBL" id="HCO27476.1"/>
    </source>
</evidence>
<dbReference type="Proteomes" id="UP000263642">
    <property type="component" value="Unassembled WGS sequence"/>
</dbReference>
<comment type="caution">
    <text evidence="1">The sequence shown here is derived from an EMBL/GenBank/DDBJ whole genome shotgun (WGS) entry which is preliminary data.</text>
</comment>
<evidence type="ECO:0000313" key="2">
    <source>
        <dbReference type="Proteomes" id="UP000263642"/>
    </source>
</evidence>
<gene>
    <name evidence="1" type="ORF">DIT97_32425</name>
</gene>
<dbReference type="AlphaFoldDB" id="A0A3D3RFS1"/>
<proteinExistence type="predicted"/>
<name>A0A3D3RFS1_9PLAN</name>
<sequence length="139" mass="15907">MIHNQNHFADSESRQVQVRLKRTQGDIPGCRKHYLMEAIPGMMPVVEQAIREFIDKTKNCVEFAHAQQELQLVDYEQEGLTRLVNQYEGQPQMQTALNVAYEIQQNRPDANERLRQIVDHADSIAPSGSENFLSSQAPT</sequence>
<reference evidence="1 2" key="1">
    <citation type="journal article" date="2018" name="Nat. Biotechnol.">
        <title>A standardized bacterial taxonomy based on genome phylogeny substantially revises the tree of life.</title>
        <authorList>
            <person name="Parks D.H."/>
            <person name="Chuvochina M."/>
            <person name="Waite D.W."/>
            <person name="Rinke C."/>
            <person name="Skarshewski A."/>
            <person name="Chaumeil P.A."/>
            <person name="Hugenholtz P."/>
        </authorList>
    </citation>
    <scope>NUCLEOTIDE SEQUENCE [LARGE SCALE GENOMIC DNA]</scope>
    <source>
        <strain evidence="1">UBA9375</strain>
    </source>
</reference>